<dbReference type="Gene3D" id="3.90.1150.10">
    <property type="entry name" value="Aspartate Aminotransferase, domain 1"/>
    <property type="match status" value="1"/>
</dbReference>
<evidence type="ECO:0000256" key="4">
    <source>
        <dbReference type="SAM" id="MobiDB-lite"/>
    </source>
</evidence>
<dbReference type="InterPro" id="IPR015424">
    <property type="entry name" value="PyrdxlP-dep_Trfase"/>
</dbReference>
<accession>A0A5S4H3L7</accession>
<proteinExistence type="inferred from homology"/>
<dbReference type="AlphaFoldDB" id="A0A5S4H3L7"/>
<dbReference type="GO" id="GO:0008483">
    <property type="term" value="F:transaminase activity"/>
    <property type="evidence" value="ECO:0007669"/>
    <property type="project" value="UniProtKB-KW"/>
</dbReference>
<dbReference type="PROSITE" id="PS00600">
    <property type="entry name" value="AA_TRANSFER_CLASS_3"/>
    <property type="match status" value="1"/>
</dbReference>
<evidence type="ECO:0000313" key="6">
    <source>
        <dbReference type="Proteomes" id="UP000306628"/>
    </source>
</evidence>
<dbReference type="Proteomes" id="UP000306628">
    <property type="component" value="Unassembled WGS sequence"/>
</dbReference>
<comment type="caution">
    <text evidence="5">The sequence shown here is derived from an EMBL/GenBank/DDBJ whole genome shotgun (WGS) entry which is preliminary data.</text>
</comment>
<comment type="similarity">
    <text evidence="3">Belongs to the class-III pyridoxal-phosphate-dependent aminotransferase family.</text>
</comment>
<dbReference type="PANTHER" id="PTHR43713">
    <property type="entry name" value="GLUTAMATE-1-SEMIALDEHYDE 2,1-AMINOMUTASE"/>
    <property type="match status" value="1"/>
</dbReference>
<keyword evidence="2 3" id="KW-0663">Pyridoxal phosphate</keyword>
<dbReference type="OrthoDB" id="9801052at2"/>
<gene>
    <name evidence="5" type="ORF">ETD85_00250</name>
</gene>
<keyword evidence="5" id="KW-0808">Transferase</keyword>
<organism evidence="5 6">
    <name type="scientific">Nonomuraea zeae</name>
    <dbReference type="NCBI Taxonomy" id="1642303"/>
    <lineage>
        <taxon>Bacteria</taxon>
        <taxon>Bacillati</taxon>
        <taxon>Actinomycetota</taxon>
        <taxon>Actinomycetes</taxon>
        <taxon>Streptosporangiales</taxon>
        <taxon>Streptosporangiaceae</taxon>
        <taxon>Nonomuraea</taxon>
    </lineage>
</organism>
<dbReference type="Gene3D" id="3.40.640.10">
    <property type="entry name" value="Type I PLP-dependent aspartate aminotransferase-like (Major domain)"/>
    <property type="match status" value="1"/>
</dbReference>
<comment type="cofactor">
    <cofactor evidence="1">
        <name>pyridoxal 5'-phosphate</name>
        <dbReference type="ChEBI" id="CHEBI:597326"/>
    </cofactor>
</comment>
<dbReference type="EMBL" id="VCKX01000001">
    <property type="protein sequence ID" value="TMR39845.1"/>
    <property type="molecule type" value="Genomic_DNA"/>
</dbReference>
<evidence type="ECO:0000256" key="3">
    <source>
        <dbReference type="RuleBase" id="RU003560"/>
    </source>
</evidence>
<reference evidence="5 6" key="1">
    <citation type="submission" date="2019-05" db="EMBL/GenBank/DDBJ databases">
        <title>Draft genome sequence of Nonomuraea zeae DSM 100528.</title>
        <authorList>
            <person name="Saricaoglu S."/>
            <person name="Isik K."/>
        </authorList>
    </citation>
    <scope>NUCLEOTIDE SEQUENCE [LARGE SCALE GENOMIC DNA]</scope>
    <source>
        <strain evidence="5 6">DSM 100528</strain>
    </source>
</reference>
<protein>
    <submittedName>
        <fullName evidence="5">Aminotransferase class III-fold pyridoxal phosphate-dependent enzyme</fullName>
    </submittedName>
</protein>
<feature type="region of interest" description="Disordered" evidence="4">
    <location>
        <begin position="36"/>
        <end position="59"/>
    </location>
</feature>
<name>A0A5S4H3L7_9ACTN</name>
<dbReference type="InterPro" id="IPR049704">
    <property type="entry name" value="Aminotrans_3_PPA_site"/>
</dbReference>
<dbReference type="PANTHER" id="PTHR43713:SF3">
    <property type="entry name" value="GLUTAMATE-1-SEMIALDEHYDE 2,1-AMINOMUTASE 1, CHLOROPLASTIC-RELATED"/>
    <property type="match status" value="1"/>
</dbReference>
<dbReference type="InterPro" id="IPR015422">
    <property type="entry name" value="PyrdxlP-dep_Trfase_small"/>
</dbReference>
<evidence type="ECO:0000313" key="5">
    <source>
        <dbReference type="EMBL" id="TMR39845.1"/>
    </source>
</evidence>
<dbReference type="InterPro" id="IPR005814">
    <property type="entry name" value="Aminotrans_3"/>
</dbReference>
<feature type="compositionally biased region" description="Basic and acidic residues" evidence="4">
    <location>
        <begin position="36"/>
        <end position="49"/>
    </location>
</feature>
<evidence type="ECO:0000256" key="2">
    <source>
        <dbReference type="ARBA" id="ARBA00022898"/>
    </source>
</evidence>
<dbReference type="Pfam" id="PF00202">
    <property type="entry name" value="Aminotran_3"/>
    <property type="match status" value="2"/>
</dbReference>
<sequence length="442" mass="46417">MASAAPLHAEQNSPFVISAGDISTYLGGTMRDDVLTRDLDSDSRGDPRRASGTGAKGPLAPGAQVWHNFALSAGRPAFFRAAKGARVLTEDGTTLLDLYGGSGTIILGHGNQAQIDAVRAVLDSGATVSLRHPLEPRLAGRVVDLCPEAEYAAFFKTGSEAVHAAITACIRATGRRKVLTTTYHGWLLPLGYLKPENRSAANRTSARETTGNASGIDVVDLDWQSPNLVEEVRAAAQGAACILVTPNALTPGAPIVRAVVRAARDAGALVVFDEVKAGFRYAYPNVTAVWDLRPDLRVLSKAMGNGFPIAALAGGELLASEATFSLFSTYASEFVSMAAASACLDELAGGGYDAFARASTALYEGLREIGPRYGVAVRGIPTFFRLELPGTVQPDVLCRALYDRGVLYHPLDEVLASAAYGSAEVEQALAAFTGAFDETILG</sequence>
<keyword evidence="6" id="KW-1185">Reference proteome</keyword>
<dbReference type="SUPFAM" id="SSF53383">
    <property type="entry name" value="PLP-dependent transferases"/>
    <property type="match status" value="1"/>
</dbReference>
<dbReference type="GO" id="GO:0030170">
    <property type="term" value="F:pyridoxal phosphate binding"/>
    <property type="evidence" value="ECO:0007669"/>
    <property type="project" value="InterPro"/>
</dbReference>
<keyword evidence="5" id="KW-0032">Aminotransferase</keyword>
<dbReference type="InterPro" id="IPR015421">
    <property type="entry name" value="PyrdxlP-dep_Trfase_major"/>
</dbReference>
<evidence type="ECO:0000256" key="1">
    <source>
        <dbReference type="ARBA" id="ARBA00001933"/>
    </source>
</evidence>